<name>A0A249K8S4_9ACTN</name>
<keyword evidence="1" id="KW-0472">Membrane</keyword>
<evidence type="ECO:0000313" key="3">
    <source>
        <dbReference type="Proteomes" id="UP000217171"/>
    </source>
</evidence>
<feature type="transmembrane region" description="Helical" evidence="1">
    <location>
        <begin position="102"/>
        <end position="122"/>
    </location>
</feature>
<reference evidence="2 3" key="1">
    <citation type="submission" date="2016-07" db="EMBL/GenBank/DDBJ databases">
        <title>High microdiversification within the ubiquitous acI lineage of Actinobacteria.</title>
        <authorList>
            <person name="Neuenschwander S.M."/>
            <person name="Salcher M."/>
            <person name="Ghai R."/>
            <person name="Pernthaler J."/>
        </authorList>
    </citation>
    <scope>NUCLEOTIDE SEQUENCE [LARGE SCALE GENOMIC DNA]</scope>
    <source>
        <strain evidence="2">MMS-21-160</strain>
    </source>
</reference>
<dbReference type="AlphaFoldDB" id="A0A249K8S4"/>
<keyword evidence="3" id="KW-1185">Reference proteome</keyword>
<evidence type="ECO:0008006" key="4">
    <source>
        <dbReference type="Google" id="ProtNLM"/>
    </source>
</evidence>
<proteinExistence type="predicted"/>
<sequence>MYCEQCGSNLGSQAKFCSACGQIVSTASDLQNKSSIPEDNEKLSKAPDWYRNAIGSDEKAKAKYKKALEDELNKYPELDREQVIKESEQDYVDLQWDYFKKLSIRIGIGILVLIIGSVIYFLNPGLGKNSENSNQSLTQQEVNDQPKEVSANYVCQNIGDIVISYQNFITKWRNVNNNMTLSDLNEYSDQASNDLRGIADEISTKGITWDSGAVVSALIINTADYIEELAAYTNRGFFAPGRYVNVILSDIDISAGAVLSSACE</sequence>
<keyword evidence="1" id="KW-1133">Transmembrane helix</keyword>
<organism evidence="2 3">
    <name type="scientific">Candidatus Nanopelagicus hibericus</name>
    <dbReference type="NCBI Taxonomy" id="1884915"/>
    <lineage>
        <taxon>Bacteria</taxon>
        <taxon>Bacillati</taxon>
        <taxon>Actinomycetota</taxon>
        <taxon>Actinomycetes</taxon>
        <taxon>Candidatus Nanopelagicales</taxon>
        <taxon>Candidatus Nanopelagicaceae</taxon>
        <taxon>Candidatus Nanopelagicus</taxon>
    </lineage>
</organism>
<dbReference type="Proteomes" id="UP000217171">
    <property type="component" value="Chromosome"/>
</dbReference>
<evidence type="ECO:0000313" key="2">
    <source>
        <dbReference type="EMBL" id="ASY13136.1"/>
    </source>
</evidence>
<dbReference type="RefSeq" id="WP_095672222.1">
    <property type="nucleotide sequence ID" value="NZ_CP016771.1"/>
</dbReference>
<dbReference type="KEGG" id="nhi:B1s21160_02060"/>
<dbReference type="OrthoDB" id="1652640at2"/>
<evidence type="ECO:0000256" key="1">
    <source>
        <dbReference type="SAM" id="Phobius"/>
    </source>
</evidence>
<protein>
    <recommendedName>
        <fullName evidence="4">Zinc-ribbon domain-containing protein</fullName>
    </recommendedName>
</protein>
<gene>
    <name evidence="2" type="ORF">B1s21160_02060</name>
</gene>
<keyword evidence="1" id="KW-0812">Transmembrane</keyword>
<accession>A0A249K8S4</accession>
<dbReference type="EMBL" id="CP016771">
    <property type="protein sequence ID" value="ASY13136.1"/>
    <property type="molecule type" value="Genomic_DNA"/>
</dbReference>